<gene>
    <name evidence="8" type="ORF">CK620_00810</name>
</gene>
<dbReference type="PROSITE" id="PS51471">
    <property type="entry name" value="FE2OG_OXY"/>
    <property type="match status" value="1"/>
</dbReference>
<dbReference type="Gene3D" id="2.60.120.620">
    <property type="entry name" value="q2cbj1_9rhob like domain"/>
    <property type="match status" value="1"/>
</dbReference>
<organism evidence="8 9">
    <name type="scientific">Vandammella animalimorsus</name>
    <dbReference type="NCBI Taxonomy" id="2029117"/>
    <lineage>
        <taxon>Bacteria</taxon>
        <taxon>Pseudomonadati</taxon>
        <taxon>Pseudomonadota</taxon>
        <taxon>Betaproteobacteria</taxon>
        <taxon>Burkholderiales</taxon>
        <taxon>Comamonadaceae</taxon>
        <taxon>Vandammella</taxon>
    </lineage>
</organism>
<proteinExistence type="predicted"/>
<keyword evidence="4 8" id="KW-0223">Dioxygenase</keyword>
<feature type="domain" description="Fe2OG dioxygenase" evidence="7">
    <location>
        <begin position="195"/>
        <end position="302"/>
    </location>
</feature>
<evidence type="ECO:0000256" key="2">
    <source>
        <dbReference type="ARBA" id="ARBA00022723"/>
    </source>
</evidence>
<dbReference type="PANTHER" id="PTHR10869">
    <property type="entry name" value="PROLYL 4-HYDROXYLASE ALPHA SUBUNIT"/>
    <property type="match status" value="1"/>
</dbReference>
<evidence type="ECO:0000313" key="9">
    <source>
        <dbReference type="Proteomes" id="UP000217999"/>
    </source>
</evidence>
<dbReference type="InterPro" id="IPR044862">
    <property type="entry name" value="Pro_4_hyd_alph_FE2OG_OXY"/>
</dbReference>
<dbReference type="InterPro" id="IPR045054">
    <property type="entry name" value="P4HA-like"/>
</dbReference>
<evidence type="ECO:0000256" key="5">
    <source>
        <dbReference type="ARBA" id="ARBA00023002"/>
    </source>
</evidence>
<dbReference type="GO" id="GO:0005506">
    <property type="term" value="F:iron ion binding"/>
    <property type="evidence" value="ECO:0007669"/>
    <property type="project" value="InterPro"/>
</dbReference>
<dbReference type="PANTHER" id="PTHR10869:SF246">
    <property type="entry name" value="TRANSMEMBRANE PROLYL 4-HYDROXYLASE"/>
    <property type="match status" value="1"/>
</dbReference>
<evidence type="ECO:0000256" key="1">
    <source>
        <dbReference type="ARBA" id="ARBA00001961"/>
    </source>
</evidence>
<evidence type="ECO:0000256" key="3">
    <source>
        <dbReference type="ARBA" id="ARBA00022896"/>
    </source>
</evidence>
<keyword evidence="6" id="KW-0408">Iron</keyword>
<dbReference type="AlphaFoldDB" id="A0A2A2ADP5"/>
<comment type="caution">
    <text evidence="8">The sequence shown here is derived from an EMBL/GenBank/DDBJ whole genome shotgun (WGS) entry which is preliminary data.</text>
</comment>
<keyword evidence="5" id="KW-0560">Oxidoreductase</keyword>
<evidence type="ECO:0000256" key="6">
    <source>
        <dbReference type="ARBA" id="ARBA00023004"/>
    </source>
</evidence>
<sequence length="306" mass="33313">MSEIATTTNPHLAAVTPELRAWIVEQAQAGVSAPRVLQAMLDAGWCEEVALAAMEAVLSEHLQGTAAAAVQPQAQAQAQARSENVPPAVPVPDLTLQQHPAFLDAGDRQVRVVMNLQQPRVVVLDGVLDAHECQQLIELAQPRMKRSMTVDNNSGGDELNADRTSEGMFFERGEHPVVAALEARIARLLDWPLENGEGLQVLRYGPGAEYKPHYDYFELGQPSTATLLRRGGQRVATFLVYLNTPPEGGGTTFPNAGLEVTAQQGMAVFFSYDKPHPSTLSLHGGAPVISGEKWVATKWLREREFH</sequence>
<keyword evidence="3" id="KW-0847">Vitamin C</keyword>
<evidence type="ECO:0000256" key="4">
    <source>
        <dbReference type="ARBA" id="ARBA00022964"/>
    </source>
</evidence>
<keyword evidence="2" id="KW-0479">Metal-binding</keyword>
<dbReference type="RefSeq" id="WP_095548717.1">
    <property type="nucleotide sequence ID" value="NZ_NSJF01000001.1"/>
</dbReference>
<accession>A0A2A2ADP5</accession>
<comment type="cofactor">
    <cofactor evidence="1">
        <name>L-ascorbate</name>
        <dbReference type="ChEBI" id="CHEBI:38290"/>
    </cofactor>
</comment>
<reference evidence="8 9" key="1">
    <citation type="submission" date="2017-08" db="EMBL/GenBank/DDBJ databases">
        <title>WGS of Clinical strains of the CDC Group NO-1 linked to zoonotic infections in humans.</title>
        <authorList>
            <person name="Bernier A.-M."/>
            <person name="Bernard K."/>
        </authorList>
    </citation>
    <scope>NUCLEOTIDE SEQUENCE [LARGE SCALE GENOMIC DNA]</scope>
    <source>
        <strain evidence="8 9">NML03-0146</strain>
    </source>
</reference>
<protein>
    <submittedName>
        <fullName evidence="8">2-oxoglutarate-dependent dioxygenase</fullName>
    </submittedName>
</protein>
<dbReference type="Pfam" id="PF13640">
    <property type="entry name" value="2OG-FeII_Oxy_3"/>
    <property type="match status" value="1"/>
</dbReference>
<dbReference type="EMBL" id="NSJF01000001">
    <property type="protein sequence ID" value="PAT35844.1"/>
    <property type="molecule type" value="Genomic_DNA"/>
</dbReference>
<dbReference type="Proteomes" id="UP000217999">
    <property type="component" value="Unassembled WGS sequence"/>
</dbReference>
<dbReference type="SMART" id="SM00702">
    <property type="entry name" value="P4Hc"/>
    <property type="match status" value="1"/>
</dbReference>
<dbReference type="InterPro" id="IPR005123">
    <property type="entry name" value="Oxoglu/Fe-dep_dioxygenase_dom"/>
</dbReference>
<name>A0A2A2ADP5_9BURK</name>
<dbReference type="InterPro" id="IPR006620">
    <property type="entry name" value="Pro_4_hyd_alph"/>
</dbReference>
<evidence type="ECO:0000313" key="8">
    <source>
        <dbReference type="EMBL" id="PAT35844.1"/>
    </source>
</evidence>
<evidence type="ECO:0000259" key="7">
    <source>
        <dbReference type="PROSITE" id="PS51471"/>
    </source>
</evidence>
<dbReference type="GO" id="GO:0031418">
    <property type="term" value="F:L-ascorbic acid binding"/>
    <property type="evidence" value="ECO:0007669"/>
    <property type="project" value="UniProtKB-KW"/>
</dbReference>
<dbReference type="GO" id="GO:0004656">
    <property type="term" value="F:procollagen-proline 4-dioxygenase activity"/>
    <property type="evidence" value="ECO:0007669"/>
    <property type="project" value="TreeGrafter"/>
</dbReference>